<dbReference type="Proteomes" id="UP000078541">
    <property type="component" value="Unassembled WGS sequence"/>
</dbReference>
<evidence type="ECO:0000313" key="3">
    <source>
        <dbReference type="Proteomes" id="UP000078541"/>
    </source>
</evidence>
<dbReference type="EMBL" id="KQ981652">
    <property type="protein sequence ID" value="KYN38638.1"/>
    <property type="molecule type" value="Genomic_DNA"/>
</dbReference>
<reference evidence="2 3" key="1">
    <citation type="submission" date="2016-03" db="EMBL/GenBank/DDBJ databases">
        <title>Trachymyrmex septentrionalis WGS genome.</title>
        <authorList>
            <person name="Nygaard S."/>
            <person name="Hu H."/>
            <person name="Boomsma J."/>
            <person name="Zhang G."/>
        </authorList>
    </citation>
    <scope>NUCLEOTIDE SEQUENCE [LARGE SCALE GENOMIC DNA]</scope>
    <source>
        <strain evidence="2">Tsep2-gDNA-1</strain>
        <tissue evidence="2">Whole body</tissue>
    </source>
</reference>
<name>A0A151JWP4_9HYME</name>
<organism evidence="2 3">
    <name type="scientific">Trachymyrmex septentrionalis</name>
    <dbReference type="NCBI Taxonomy" id="34720"/>
    <lineage>
        <taxon>Eukaryota</taxon>
        <taxon>Metazoa</taxon>
        <taxon>Ecdysozoa</taxon>
        <taxon>Arthropoda</taxon>
        <taxon>Hexapoda</taxon>
        <taxon>Insecta</taxon>
        <taxon>Pterygota</taxon>
        <taxon>Neoptera</taxon>
        <taxon>Endopterygota</taxon>
        <taxon>Hymenoptera</taxon>
        <taxon>Apocrita</taxon>
        <taxon>Aculeata</taxon>
        <taxon>Formicoidea</taxon>
        <taxon>Formicidae</taxon>
        <taxon>Myrmicinae</taxon>
        <taxon>Trachymyrmex</taxon>
    </lineage>
</organism>
<sequence length="60" mass="6549">MHRAEEVNATGTELLDRFGRVQVPDRKGAVGKDQCKSGDTSHCPETPNEPRKEGQSGNLN</sequence>
<protein>
    <submittedName>
        <fullName evidence="2">Uncharacterized protein</fullName>
    </submittedName>
</protein>
<proteinExistence type="predicted"/>
<keyword evidence="3" id="KW-1185">Reference proteome</keyword>
<evidence type="ECO:0000313" key="2">
    <source>
        <dbReference type="EMBL" id="KYN38638.1"/>
    </source>
</evidence>
<gene>
    <name evidence="2" type="ORF">ALC56_06988</name>
</gene>
<accession>A0A151JWP4</accession>
<feature type="region of interest" description="Disordered" evidence="1">
    <location>
        <begin position="1"/>
        <end position="60"/>
    </location>
</feature>
<evidence type="ECO:0000256" key="1">
    <source>
        <dbReference type="SAM" id="MobiDB-lite"/>
    </source>
</evidence>
<feature type="compositionally biased region" description="Basic and acidic residues" evidence="1">
    <location>
        <begin position="14"/>
        <end position="36"/>
    </location>
</feature>
<dbReference type="AlphaFoldDB" id="A0A151JWP4"/>